<protein>
    <submittedName>
        <fullName evidence="3">Gfo/Idh/MocA family protein</fullName>
    </submittedName>
</protein>
<reference evidence="4" key="1">
    <citation type="journal article" date="2019" name="Int. J. Syst. Evol. Microbiol.">
        <title>The Global Catalogue of Microorganisms (GCM) 10K type strain sequencing project: providing services to taxonomists for standard genome sequencing and annotation.</title>
        <authorList>
            <consortium name="The Broad Institute Genomics Platform"/>
            <consortium name="The Broad Institute Genome Sequencing Center for Infectious Disease"/>
            <person name="Wu L."/>
            <person name="Ma J."/>
        </authorList>
    </citation>
    <scope>NUCLEOTIDE SEQUENCE [LARGE SCALE GENOMIC DNA]</scope>
    <source>
        <strain evidence="4">CGMCC 1.12237</strain>
    </source>
</reference>
<dbReference type="InterPro" id="IPR000683">
    <property type="entry name" value="Gfo/Idh/MocA-like_OxRdtase_N"/>
</dbReference>
<feature type="domain" description="Gfo/Idh/MocA-like oxidoreductase N-terminal" evidence="1">
    <location>
        <begin position="8"/>
        <end position="124"/>
    </location>
</feature>
<keyword evidence="4" id="KW-1185">Reference proteome</keyword>
<dbReference type="InterPro" id="IPR055170">
    <property type="entry name" value="GFO_IDH_MocA-like_dom"/>
</dbReference>
<dbReference type="Gene3D" id="3.40.50.720">
    <property type="entry name" value="NAD(P)-binding Rossmann-like Domain"/>
    <property type="match status" value="1"/>
</dbReference>
<comment type="caution">
    <text evidence="3">The sequence shown here is derived from an EMBL/GenBank/DDBJ whole genome shotgun (WGS) entry which is preliminary data.</text>
</comment>
<organism evidence="3 4">
    <name type="scientific">Lederbergia graminis</name>
    <dbReference type="NCBI Taxonomy" id="735518"/>
    <lineage>
        <taxon>Bacteria</taxon>
        <taxon>Bacillati</taxon>
        <taxon>Bacillota</taxon>
        <taxon>Bacilli</taxon>
        <taxon>Bacillales</taxon>
        <taxon>Bacillaceae</taxon>
        <taxon>Lederbergia</taxon>
    </lineage>
</organism>
<evidence type="ECO:0000313" key="3">
    <source>
        <dbReference type="EMBL" id="MFC5463532.1"/>
    </source>
</evidence>
<dbReference type="InterPro" id="IPR036291">
    <property type="entry name" value="NAD(P)-bd_dom_sf"/>
</dbReference>
<dbReference type="RefSeq" id="WP_382347130.1">
    <property type="nucleotide sequence ID" value="NZ_JBHSMC010000001.1"/>
</dbReference>
<dbReference type="Pfam" id="PF01408">
    <property type="entry name" value="GFO_IDH_MocA"/>
    <property type="match status" value="1"/>
</dbReference>
<dbReference type="PANTHER" id="PTHR43708:SF8">
    <property type="entry name" value="OXIDOREDUCTASE"/>
    <property type="match status" value="1"/>
</dbReference>
<evidence type="ECO:0000313" key="4">
    <source>
        <dbReference type="Proteomes" id="UP001596147"/>
    </source>
</evidence>
<feature type="domain" description="GFO/IDH/MocA-like oxidoreductase" evidence="2">
    <location>
        <begin position="134"/>
        <end position="253"/>
    </location>
</feature>
<dbReference type="InterPro" id="IPR051317">
    <property type="entry name" value="Gfo/Idh/MocA_oxidoreduct"/>
</dbReference>
<dbReference type="SUPFAM" id="SSF55347">
    <property type="entry name" value="Glyceraldehyde-3-phosphate dehydrogenase-like, C-terminal domain"/>
    <property type="match status" value="1"/>
</dbReference>
<dbReference type="Proteomes" id="UP001596147">
    <property type="component" value="Unassembled WGS sequence"/>
</dbReference>
<dbReference type="EMBL" id="JBHSMC010000001">
    <property type="protein sequence ID" value="MFC5463532.1"/>
    <property type="molecule type" value="Genomic_DNA"/>
</dbReference>
<name>A0ABW0LEY2_9BACI</name>
<accession>A0ABW0LEY2</accession>
<gene>
    <name evidence="3" type="ORF">ACFPM4_02060</name>
</gene>
<sequence length="336" mass="37774">MKLKLIQVGLGGMGTFIAQDFIIPSPDYEYAGLVEMNSERLEYVSNVLKVAQTNCYTDYEEAFQQLEADAVFVSAFSPAHYEICKAALENNLHVLVEKPFVLKIEEAKELVELASSRKLKLMVNQNYRFFHSVLTLKKTITDKVVGDPTFVQTEFFFDHNGRPYQREMEDYMLLEMAVHHIDMMRFLFDSNISSVNGKTWNEPESGYIGDPNVQATYELESGLPIFYLGSLISKGKITPWEGVWRVQCEQGSIHLDDLGDGYGVYVVDANQHKTKVNVEFESPDGIHGSLAHFAKAIREDFQPITSGVDNLKTLAALFATSASSKEQRGISPTAIV</sequence>
<dbReference type="SUPFAM" id="SSF51735">
    <property type="entry name" value="NAD(P)-binding Rossmann-fold domains"/>
    <property type="match status" value="1"/>
</dbReference>
<dbReference type="Gene3D" id="3.30.360.10">
    <property type="entry name" value="Dihydrodipicolinate Reductase, domain 2"/>
    <property type="match status" value="1"/>
</dbReference>
<dbReference type="Pfam" id="PF22725">
    <property type="entry name" value="GFO_IDH_MocA_C3"/>
    <property type="match status" value="1"/>
</dbReference>
<evidence type="ECO:0000259" key="1">
    <source>
        <dbReference type="Pfam" id="PF01408"/>
    </source>
</evidence>
<evidence type="ECO:0000259" key="2">
    <source>
        <dbReference type="Pfam" id="PF22725"/>
    </source>
</evidence>
<proteinExistence type="predicted"/>
<dbReference type="PANTHER" id="PTHR43708">
    <property type="entry name" value="CONSERVED EXPRESSED OXIDOREDUCTASE (EUROFUNG)"/>
    <property type="match status" value="1"/>
</dbReference>